<keyword evidence="8" id="KW-0472">Membrane</keyword>
<evidence type="ECO:0000259" key="10">
    <source>
        <dbReference type="PROSITE" id="PS50195"/>
    </source>
</evidence>
<comment type="similarity">
    <text evidence="3">Belongs to the sorting nexin family.</text>
</comment>
<dbReference type="InterPro" id="IPR045734">
    <property type="entry name" value="Snx8_BAR_dom"/>
</dbReference>
<dbReference type="Pfam" id="PF19566">
    <property type="entry name" value="Snx8_BAR_dom"/>
    <property type="match status" value="1"/>
</dbReference>
<dbReference type="Gene3D" id="3.30.1520.10">
    <property type="entry name" value="Phox-like domain"/>
    <property type="match status" value="1"/>
</dbReference>
<dbReference type="PANTHER" id="PTHR47554:SF1">
    <property type="entry name" value="SORTING NEXIN MVP1"/>
    <property type="match status" value="1"/>
</dbReference>
<dbReference type="Pfam" id="PF00787">
    <property type="entry name" value="PX"/>
    <property type="match status" value="1"/>
</dbReference>
<keyword evidence="6" id="KW-0963">Cytoplasm</keyword>
<evidence type="ECO:0000256" key="2">
    <source>
        <dbReference type="ARBA" id="ARBA00004496"/>
    </source>
</evidence>
<feature type="region of interest" description="Disordered" evidence="9">
    <location>
        <begin position="1"/>
        <end position="21"/>
    </location>
</feature>
<evidence type="ECO:0000256" key="3">
    <source>
        <dbReference type="ARBA" id="ARBA00010883"/>
    </source>
</evidence>
<dbReference type="PANTHER" id="PTHR47554">
    <property type="entry name" value="SORTING NEXIN MVP1"/>
    <property type="match status" value="1"/>
</dbReference>
<evidence type="ECO:0000313" key="11">
    <source>
        <dbReference type="EMBL" id="SGZ38524.1"/>
    </source>
</evidence>
<reference evidence="12" key="1">
    <citation type="submission" date="2016-11" db="EMBL/GenBank/DDBJ databases">
        <authorList>
            <person name="Guldener U."/>
        </authorList>
    </citation>
    <scope>NUCLEOTIDE SEQUENCE [LARGE SCALE GENOMIC DNA]</scope>
</reference>
<dbReference type="GO" id="GO:0032266">
    <property type="term" value="F:phosphatidylinositol-3-phosphate binding"/>
    <property type="evidence" value="ECO:0007669"/>
    <property type="project" value="TreeGrafter"/>
</dbReference>
<evidence type="ECO:0000256" key="9">
    <source>
        <dbReference type="SAM" id="MobiDB-lite"/>
    </source>
</evidence>
<organism evidence="11 12">
    <name type="scientific">Hanseniaspora guilliermondii</name>
    <dbReference type="NCBI Taxonomy" id="56406"/>
    <lineage>
        <taxon>Eukaryota</taxon>
        <taxon>Fungi</taxon>
        <taxon>Dikarya</taxon>
        <taxon>Ascomycota</taxon>
        <taxon>Saccharomycotina</taxon>
        <taxon>Saccharomycetes</taxon>
        <taxon>Saccharomycodales</taxon>
        <taxon>Saccharomycodaceae</taxon>
        <taxon>Hanseniaspora</taxon>
    </lineage>
</organism>
<evidence type="ECO:0000256" key="7">
    <source>
        <dbReference type="ARBA" id="ARBA00022927"/>
    </source>
</evidence>
<evidence type="ECO:0000313" key="12">
    <source>
        <dbReference type="Proteomes" id="UP000183365"/>
    </source>
</evidence>
<evidence type="ECO:0000256" key="5">
    <source>
        <dbReference type="ARBA" id="ARBA00022448"/>
    </source>
</evidence>
<name>A0A1L0AY99_9ASCO</name>
<keyword evidence="7" id="KW-0653">Protein transport</keyword>
<dbReference type="InterPro" id="IPR028662">
    <property type="entry name" value="SNX8/Mvp1"/>
</dbReference>
<evidence type="ECO:0000256" key="8">
    <source>
        <dbReference type="ARBA" id="ARBA00023136"/>
    </source>
</evidence>
<dbReference type="GO" id="GO:0006623">
    <property type="term" value="P:protein targeting to vacuole"/>
    <property type="evidence" value="ECO:0007669"/>
    <property type="project" value="TreeGrafter"/>
</dbReference>
<gene>
    <name evidence="11" type="ORF">HGUI_00724</name>
</gene>
<dbReference type="GO" id="GO:0005829">
    <property type="term" value="C:cytosol"/>
    <property type="evidence" value="ECO:0007669"/>
    <property type="project" value="GOC"/>
</dbReference>
<dbReference type="OrthoDB" id="10064318at2759"/>
<evidence type="ECO:0000256" key="1">
    <source>
        <dbReference type="ARBA" id="ARBA00004287"/>
    </source>
</evidence>
<accession>A0A1L0AY99</accession>
<sequence length="486" mass="57712">MDQIDDLNPWSETDNKKKVRSVLDDELANKANNHKSETWKTSKLNESNLKSSSSVNIFEEHTSSNMKDQTVSKSDYLQAVHNNKQGDEEHVKSLDSWFSDLREEYSEYITFPVTVDIKQLDPKGVAFFKHIEYEITVNYNQCEKFVVNRRYSDFFWLMEYYNQKYPFRLLPELPPKIIPKNDAIYLKRRLEGLMMFSKLALNHPKLSKNEITSVFFQVDCEFASWRKSNNKIDFFDEFLNQKIDQHFLSNWDKKYMSLFIASVGTLDKQSNMWKNMCAHVERKFAKEKELFNEGFKLIKELEDMSLDNTIGDTFSLIEHLNFIEIHETKSYIADLKEKYKKFLDTPKTHGYFTDVHDEVISSFKVMLLTFESMKSLKERFDVLSGNNIFALNDKIEQNIQYLNTMIKSNPDSKSQEYDSIQKTIIRDKLELREQLNRQWLIKKCIMEEFLWFNEFVQYMNDSVLKCYINESASFISACSKNYNDMV</sequence>
<dbReference type="VEuPathDB" id="FungiDB:HGUI_00724"/>
<evidence type="ECO:0000256" key="6">
    <source>
        <dbReference type="ARBA" id="ARBA00022490"/>
    </source>
</evidence>
<keyword evidence="5" id="KW-0813">Transport</keyword>
<comment type="subcellular location">
    <subcellularLocation>
        <location evidence="2">Cytoplasm</location>
    </subcellularLocation>
    <subcellularLocation>
        <location evidence="1">Membrane</location>
        <topology evidence="1">Peripheral membrane protein</topology>
        <orientation evidence="1">Cytoplasmic side</orientation>
    </subcellularLocation>
</comment>
<dbReference type="SUPFAM" id="SSF64268">
    <property type="entry name" value="PX domain"/>
    <property type="match status" value="1"/>
</dbReference>
<protein>
    <recommendedName>
        <fullName evidence="4">Sorting nexin MVP1</fullName>
    </recommendedName>
</protein>
<dbReference type="AlphaFoldDB" id="A0A1L0AY99"/>
<proteinExistence type="inferred from homology"/>
<dbReference type="GO" id="GO:0042147">
    <property type="term" value="P:retrograde transport, endosome to Golgi"/>
    <property type="evidence" value="ECO:0007669"/>
    <property type="project" value="InterPro"/>
</dbReference>
<evidence type="ECO:0000256" key="4">
    <source>
        <dbReference type="ARBA" id="ARBA00014268"/>
    </source>
</evidence>
<keyword evidence="12" id="KW-1185">Reference proteome</keyword>
<dbReference type="SMART" id="SM00312">
    <property type="entry name" value="PX"/>
    <property type="match status" value="1"/>
</dbReference>
<dbReference type="Proteomes" id="UP000183365">
    <property type="component" value="Unassembled WGS sequence"/>
</dbReference>
<dbReference type="PROSITE" id="PS50195">
    <property type="entry name" value="PX"/>
    <property type="match status" value="1"/>
</dbReference>
<dbReference type="InterPro" id="IPR001683">
    <property type="entry name" value="PX_dom"/>
</dbReference>
<dbReference type="EMBL" id="FQNF01000008">
    <property type="protein sequence ID" value="SGZ38524.1"/>
    <property type="molecule type" value="Genomic_DNA"/>
</dbReference>
<feature type="domain" description="PX" evidence="10">
    <location>
        <begin position="111"/>
        <end position="223"/>
    </location>
</feature>
<dbReference type="InterPro" id="IPR036871">
    <property type="entry name" value="PX_dom_sf"/>
</dbReference>
<dbReference type="GO" id="GO:0005768">
    <property type="term" value="C:endosome"/>
    <property type="evidence" value="ECO:0007669"/>
    <property type="project" value="TreeGrafter"/>
</dbReference>
<dbReference type="GO" id="GO:0016020">
    <property type="term" value="C:membrane"/>
    <property type="evidence" value="ECO:0007669"/>
    <property type="project" value="UniProtKB-SubCell"/>
</dbReference>